<dbReference type="Proteomes" id="UP000272771">
    <property type="component" value="Chromosome"/>
</dbReference>
<dbReference type="AlphaFoldDB" id="A0A3S4Z563"/>
<proteinExistence type="predicted"/>
<dbReference type="OrthoDB" id="9134483at2"/>
<name>A0A3S4Z563_9NEIS</name>
<accession>A0A3S4Z563</accession>
<dbReference type="KEGG" id="nwe:SAMEA3174300_0168"/>
<sequence>MMQKSGKMMLAAVLLIGFAAVKLGALYWWQGKQAKVQEISACNVHQGCVLPNGVEVKFSDTVAAKAPFEIVLRNVPDHIQEVTVSFSMKNMDMGFNRYRLTDKGNGVWSAEQIRLPVCVQNRSDYLADLSIGGAVFQTAFTAK</sequence>
<organism evidence="1 2">
    <name type="scientific">Neisseria weaveri</name>
    <dbReference type="NCBI Taxonomy" id="28091"/>
    <lineage>
        <taxon>Bacteria</taxon>
        <taxon>Pseudomonadati</taxon>
        <taxon>Pseudomonadota</taxon>
        <taxon>Betaproteobacteria</taxon>
        <taxon>Neisseriales</taxon>
        <taxon>Neisseriaceae</taxon>
        <taxon>Neisseria</taxon>
    </lineage>
</organism>
<dbReference type="EMBL" id="LR134533">
    <property type="protein sequence ID" value="VEJ51709.1"/>
    <property type="molecule type" value="Genomic_DNA"/>
</dbReference>
<evidence type="ECO:0000313" key="1">
    <source>
        <dbReference type="EMBL" id="VEJ51709.1"/>
    </source>
</evidence>
<gene>
    <name evidence="1" type="ORF">NCTC12742_01609</name>
</gene>
<evidence type="ECO:0000313" key="2">
    <source>
        <dbReference type="Proteomes" id="UP000272771"/>
    </source>
</evidence>
<reference evidence="1 2" key="1">
    <citation type="submission" date="2018-12" db="EMBL/GenBank/DDBJ databases">
        <authorList>
            <consortium name="Pathogen Informatics"/>
        </authorList>
    </citation>
    <scope>NUCLEOTIDE SEQUENCE [LARGE SCALE GENOMIC DNA]</scope>
    <source>
        <strain evidence="1 2">NCTC12742</strain>
    </source>
</reference>
<keyword evidence="2" id="KW-1185">Reference proteome</keyword>
<protein>
    <submittedName>
        <fullName evidence="1">Secreted protein</fullName>
    </submittedName>
</protein>
<dbReference type="STRING" id="28091.SAMEA3174300_00168"/>